<name>A0AAX4IW57_9PEZI</name>
<protein>
    <submittedName>
        <fullName evidence="2">Heterokaryon incompatibility</fullName>
    </submittedName>
</protein>
<dbReference type="RefSeq" id="XP_062784711.1">
    <property type="nucleotide sequence ID" value="XM_062928660.1"/>
</dbReference>
<dbReference type="AlphaFoldDB" id="A0AAX4IW57"/>
<dbReference type="KEGG" id="cdet:87949004"/>
<dbReference type="PANTHER" id="PTHR24148">
    <property type="entry name" value="ANKYRIN REPEAT DOMAIN-CONTAINING PROTEIN 39 HOMOLOG-RELATED"/>
    <property type="match status" value="1"/>
</dbReference>
<dbReference type="Proteomes" id="UP001322277">
    <property type="component" value="Chromosome 8"/>
</dbReference>
<reference evidence="3" key="1">
    <citation type="journal article" date="2023" name="bioRxiv">
        <title>Complete genome of the Medicago anthracnose fungus, Colletotrichum destructivum, reveals a mini-chromosome-like region within a core chromosome.</title>
        <authorList>
            <person name="Lapalu N."/>
            <person name="Simon A."/>
            <person name="Lu A."/>
            <person name="Plaumann P.-L."/>
            <person name="Amselem J."/>
            <person name="Pigne S."/>
            <person name="Auger A."/>
            <person name="Koch C."/>
            <person name="Dallery J.-F."/>
            <person name="O'Connell R.J."/>
        </authorList>
    </citation>
    <scope>NUCLEOTIDE SEQUENCE [LARGE SCALE GENOMIC DNA]</scope>
    <source>
        <strain evidence="3">CBS 520.97</strain>
    </source>
</reference>
<dbReference type="GeneID" id="87949004"/>
<gene>
    <name evidence="2" type="ORF">CDEST_12504</name>
</gene>
<evidence type="ECO:0000313" key="3">
    <source>
        <dbReference type="Proteomes" id="UP001322277"/>
    </source>
</evidence>
<evidence type="ECO:0000259" key="1">
    <source>
        <dbReference type="Pfam" id="PF06985"/>
    </source>
</evidence>
<dbReference type="EMBL" id="CP137312">
    <property type="protein sequence ID" value="WQF87490.1"/>
    <property type="molecule type" value="Genomic_DNA"/>
</dbReference>
<accession>A0AAX4IW57</accession>
<sequence length="182" mass="20449">MLVAPIGWSSKTFPFERRGDSSVGAATAEPLKYRLRKILVAASSQLRFVVLCLGRHSLEETVYVEGVHTTVTDNVSRALHGLRRRNACVVLWTDAPCISQKDHRERYHQVSIMGYIFHLASSSVIFLREGWECLGIACEYLDLAAQQSDGYLRPSLEPHLEVSSIRSPSLNVMLRGLHVELE</sequence>
<dbReference type="InterPro" id="IPR052895">
    <property type="entry name" value="HetReg/Transcr_Mod"/>
</dbReference>
<feature type="domain" description="Heterokaryon incompatibility" evidence="1">
    <location>
        <begin position="59"/>
        <end position="132"/>
    </location>
</feature>
<dbReference type="PANTHER" id="PTHR24148:SF64">
    <property type="entry name" value="HETEROKARYON INCOMPATIBILITY DOMAIN-CONTAINING PROTEIN"/>
    <property type="match status" value="1"/>
</dbReference>
<proteinExistence type="predicted"/>
<evidence type="ECO:0000313" key="2">
    <source>
        <dbReference type="EMBL" id="WQF87490.1"/>
    </source>
</evidence>
<keyword evidence="3" id="KW-1185">Reference proteome</keyword>
<dbReference type="InterPro" id="IPR010730">
    <property type="entry name" value="HET"/>
</dbReference>
<dbReference type="Pfam" id="PF06985">
    <property type="entry name" value="HET"/>
    <property type="match status" value="1"/>
</dbReference>
<organism evidence="2 3">
    <name type="scientific">Colletotrichum destructivum</name>
    <dbReference type="NCBI Taxonomy" id="34406"/>
    <lineage>
        <taxon>Eukaryota</taxon>
        <taxon>Fungi</taxon>
        <taxon>Dikarya</taxon>
        <taxon>Ascomycota</taxon>
        <taxon>Pezizomycotina</taxon>
        <taxon>Sordariomycetes</taxon>
        <taxon>Hypocreomycetidae</taxon>
        <taxon>Glomerellales</taxon>
        <taxon>Glomerellaceae</taxon>
        <taxon>Colletotrichum</taxon>
        <taxon>Colletotrichum destructivum species complex</taxon>
    </lineage>
</organism>